<protein>
    <submittedName>
        <fullName evidence="2">Metallophosphoesterase</fullName>
    </submittedName>
</protein>
<dbReference type="Pfam" id="PF00149">
    <property type="entry name" value="Metallophos"/>
    <property type="match status" value="1"/>
</dbReference>
<dbReference type="Proteomes" id="UP001160519">
    <property type="component" value="Unassembled WGS sequence"/>
</dbReference>
<name>A0AA43Q5R6_9GAMM</name>
<dbReference type="AlphaFoldDB" id="A0AA43Q5R6"/>
<evidence type="ECO:0000313" key="2">
    <source>
        <dbReference type="EMBL" id="MDI1232263.1"/>
    </source>
</evidence>
<evidence type="ECO:0000313" key="3">
    <source>
        <dbReference type="Proteomes" id="UP001160519"/>
    </source>
</evidence>
<proteinExistence type="predicted"/>
<comment type="caution">
    <text evidence="2">The sequence shown here is derived from an EMBL/GenBank/DDBJ whole genome shotgun (WGS) entry which is preliminary data.</text>
</comment>
<dbReference type="Gene3D" id="3.60.21.10">
    <property type="match status" value="1"/>
</dbReference>
<feature type="domain" description="Calcineurin-like phosphoesterase" evidence="1">
    <location>
        <begin position="6"/>
        <end position="79"/>
    </location>
</feature>
<dbReference type="GO" id="GO:0016787">
    <property type="term" value="F:hydrolase activity"/>
    <property type="evidence" value="ECO:0007669"/>
    <property type="project" value="InterPro"/>
</dbReference>
<sequence length="97" mass="10861">MSAVHKYRPEAVILLGDFSLEVPLENYFRTIIGMTQIYWIPGNHDFDSTAGHENLLHSAFSYNNLLNNVVELGELRIAGLGGIFMGRIWMPGEIPNG</sequence>
<reference evidence="2" key="1">
    <citation type="submission" date="2023-01" db="EMBL/GenBank/DDBJ databases">
        <title>Biogeochemical cycle of methane in antarctic sediments.</title>
        <authorList>
            <person name="Roldan D.M."/>
            <person name="Menes R.J."/>
        </authorList>
    </citation>
    <scope>NUCLEOTIDE SEQUENCE [LARGE SCALE GENOMIC DNA]</scope>
    <source>
        <strain evidence="2">K-2018 MAG008</strain>
    </source>
</reference>
<dbReference type="SUPFAM" id="SSF56300">
    <property type="entry name" value="Metallo-dependent phosphatases"/>
    <property type="match status" value="1"/>
</dbReference>
<dbReference type="InterPro" id="IPR004843">
    <property type="entry name" value="Calcineurin-like_PHP"/>
</dbReference>
<evidence type="ECO:0000259" key="1">
    <source>
        <dbReference type="Pfam" id="PF00149"/>
    </source>
</evidence>
<dbReference type="EMBL" id="JAQSDF010000071">
    <property type="protein sequence ID" value="MDI1232263.1"/>
    <property type="molecule type" value="Genomic_DNA"/>
</dbReference>
<gene>
    <name evidence="2" type="ORF">PSU93_14055</name>
</gene>
<keyword evidence="3" id="KW-1185">Reference proteome</keyword>
<organism evidence="2 3">
    <name type="scientific">Candidatus Methylobacter titanis</name>
    <dbReference type="NCBI Taxonomy" id="3053457"/>
    <lineage>
        <taxon>Bacteria</taxon>
        <taxon>Pseudomonadati</taxon>
        <taxon>Pseudomonadota</taxon>
        <taxon>Gammaproteobacteria</taxon>
        <taxon>Methylococcales</taxon>
        <taxon>Methylococcaceae</taxon>
        <taxon>Methylobacter</taxon>
    </lineage>
</organism>
<dbReference type="InterPro" id="IPR029052">
    <property type="entry name" value="Metallo-depent_PP-like"/>
</dbReference>
<accession>A0AA43Q5R6</accession>